<accession>A0ABY6KL07</accession>
<dbReference type="EMBL" id="CP092867">
    <property type="protein sequence ID" value="UYV68443.1"/>
    <property type="molecule type" value="Genomic_DNA"/>
</dbReference>
<proteinExistence type="predicted"/>
<evidence type="ECO:0000259" key="1">
    <source>
        <dbReference type="Pfam" id="PF17906"/>
    </source>
</evidence>
<dbReference type="Pfam" id="PF17906">
    <property type="entry name" value="HTH_48"/>
    <property type="match status" value="1"/>
</dbReference>
<dbReference type="Proteomes" id="UP001235939">
    <property type="component" value="Chromosome 05"/>
</dbReference>
<sequence length="143" mass="15908">MLGESIRIGSWGKPWYCVERPRRSLASHAGALSPGFRFNLTLSPSLGTSGRRALQQRALLISPSLLLWRSYGESLRPASQGTLGRDFPSNPAAVAEGLIKFEQRICIKFCFKIGKSASETLYLLKLAFGNENVNKPTTFRWFS</sequence>
<keyword evidence="3" id="KW-1185">Reference proteome</keyword>
<name>A0ABY6KL07_9ARAC</name>
<evidence type="ECO:0000313" key="2">
    <source>
        <dbReference type="EMBL" id="UYV68443.1"/>
    </source>
</evidence>
<gene>
    <name evidence="2" type="ORF">LAZ67_5004333</name>
</gene>
<reference evidence="2 3" key="1">
    <citation type="submission" date="2022-01" db="EMBL/GenBank/DDBJ databases">
        <title>A chromosomal length assembly of Cordylochernes scorpioides.</title>
        <authorList>
            <person name="Zeh D."/>
            <person name="Zeh J."/>
        </authorList>
    </citation>
    <scope>NUCLEOTIDE SEQUENCE [LARGE SCALE GENOMIC DNA]</scope>
    <source>
        <strain evidence="2">IN4F17</strain>
        <tissue evidence="2">Whole Body</tissue>
    </source>
</reference>
<evidence type="ECO:0000313" key="3">
    <source>
        <dbReference type="Proteomes" id="UP001235939"/>
    </source>
</evidence>
<protein>
    <recommendedName>
        <fullName evidence="1">Mos1 transposase HTH domain-containing protein</fullName>
    </recommendedName>
</protein>
<dbReference type="Gene3D" id="1.10.10.1450">
    <property type="match status" value="1"/>
</dbReference>
<feature type="domain" description="Mos1 transposase HTH" evidence="1">
    <location>
        <begin position="104"/>
        <end position="143"/>
    </location>
</feature>
<organism evidence="2 3">
    <name type="scientific">Cordylochernes scorpioides</name>
    <dbReference type="NCBI Taxonomy" id="51811"/>
    <lineage>
        <taxon>Eukaryota</taxon>
        <taxon>Metazoa</taxon>
        <taxon>Ecdysozoa</taxon>
        <taxon>Arthropoda</taxon>
        <taxon>Chelicerata</taxon>
        <taxon>Arachnida</taxon>
        <taxon>Pseudoscorpiones</taxon>
        <taxon>Cheliferoidea</taxon>
        <taxon>Chernetidae</taxon>
        <taxon>Cordylochernes</taxon>
    </lineage>
</organism>
<dbReference type="InterPro" id="IPR041426">
    <property type="entry name" value="Mos1_HTH"/>
</dbReference>